<keyword evidence="2" id="KW-1185">Reference proteome</keyword>
<accession>A0A448ZXA1</accession>
<evidence type="ECO:0000313" key="1">
    <source>
        <dbReference type="EMBL" id="VEU55879.1"/>
    </source>
</evidence>
<name>A0A448ZXA1_METOS</name>
<dbReference type="RefSeq" id="WP_022935842.1">
    <property type="nucleotide sequence ID" value="NZ_LR214940.1"/>
</dbReference>
<sequence>MKLKYKSISTNALNKESTTFETAYIDFKEETRDQFIVLNFSDGKNDHHLEISSEEIYLEYANQKVHMILDSKVPNEYKGPEGKTIYFDWHLETINIGLKQISFFYNISVQNEVLTENQIYIDFIK</sequence>
<proteinExistence type="predicted"/>
<reference evidence="1 2" key="1">
    <citation type="submission" date="2019-01" db="EMBL/GenBank/DDBJ databases">
        <authorList>
            <consortium name="Pathogen Informatics"/>
        </authorList>
    </citation>
    <scope>NUCLEOTIDE SEQUENCE [LARGE SCALE GENOMIC DNA]</scope>
    <source>
        <strain evidence="1 2">NCTC10112</strain>
    </source>
</reference>
<protein>
    <submittedName>
        <fullName evidence="1">Uncharacterized protein</fullName>
    </submittedName>
</protein>
<dbReference type="EMBL" id="LR214940">
    <property type="protein sequence ID" value="VEU55879.1"/>
    <property type="molecule type" value="Genomic_DNA"/>
</dbReference>
<evidence type="ECO:0000313" key="2">
    <source>
        <dbReference type="Proteomes" id="UP000290482"/>
    </source>
</evidence>
<dbReference type="Proteomes" id="UP000290482">
    <property type="component" value="Chromosome"/>
</dbReference>
<dbReference type="AlphaFoldDB" id="A0A448ZXA1"/>
<organism evidence="1 2">
    <name type="scientific">Metamycoplasma orale</name>
    <name type="common">Mycoplasma orale</name>
    <dbReference type="NCBI Taxonomy" id="2121"/>
    <lineage>
        <taxon>Bacteria</taxon>
        <taxon>Bacillati</taxon>
        <taxon>Mycoplasmatota</taxon>
        <taxon>Mycoplasmoidales</taxon>
        <taxon>Metamycoplasmataceae</taxon>
        <taxon>Metamycoplasma</taxon>
    </lineage>
</organism>
<gene>
    <name evidence="1" type="ORF">NCTC10112_00466</name>
</gene>
<dbReference type="KEGG" id="mob:NCTC10112_00466"/>